<gene>
    <name evidence="1" type="ORF">OGATHE_002868</name>
</gene>
<name>A0A9P8T998_9ASCO</name>
<reference evidence="1" key="1">
    <citation type="journal article" date="2021" name="Open Biol.">
        <title>Shared evolutionary footprints suggest mitochondrial oxidative damage underlies multiple complex I losses in fungi.</title>
        <authorList>
            <person name="Schikora-Tamarit M.A."/>
            <person name="Marcet-Houben M."/>
            <person name="Nosek J."/>
            <person name="Gabaldon T."/>
        </authorList>
    </citation>
    <scope>NUCLEOTIDE SEQUENCE</scope>
    <source>
        <strain evidence="1">NCAIM Y.01608</strain>
    </source>
</reference>
<accession>A0A9P8T998</accession>
<keyword evidence="2" id="KW-1185">Reference proteome</keyword>
<dbReference type="AlphaFoldDB" id="A0A9P8T998"/>
<proteinExistence type="predicted"/>
<evidence type="ECO:0000313" key="2">
    <source>
        <dbReference type="Proteomes" id="UP000788993"/>
    </source>
</evidence>
<protein>
    <submittedName>
        <fullName evidence="1">Uncharacterized protein</fullName>
    </submittedName>
</protein>
<organism evidence="1 2">
    <name type="scientific">Ogataea polymorpha</name>
    <dbReference type="NCBI Taxonomy" id="460523"/>
    <lineage>
        <taxon>Eukaryota</taxon>
        <taxon>Fungi</taxon>
        <taxon>Dikarya</taxon>
        <taxon>Ascomycota</taxon>
        <taxon>Saccharomycotina</taxon>
        <taxon>Pichiomycetes</taxon>
        <taxon>Pichiales</taxon>
        <taxon>Pichiaceae</taxon>
        <taxon>Ogataea</taxon>
    </lineage>
</organism>
<comment type="caution">
    <text evidence="1">The sequence shown here is derived from an EMBL/GenBank/DDBJ whole genome shotgun (WGS) entry which is preliminary data.</text>
</comment>
<evidence type="ECO:0000313" key="1">
    <source>
        <dbReference type="EMBL" id="KAH3670055.1"/>
    </source>
</evidence>
<sequence>MTPLLSRARMVPQSCFWSLSSGLFTETVALPPELCTWTNSGNTRSIFPLGPFTVTTLSSLRDLAPLGTNFGTSRSMNSNSTCGGITTGDEPM</sequence>
<dbReference type="Proteomes" id="UP000788993">
    <property type="component" value="Unassembled WGS sequence"/>
</dbReference>
<reference evidence="1" key="2">
    <citation type="submission" date="2021-01" db="EMBL/GenBank/DDBJ databases">
        <authorList>
            <person name="Schikora-Tamarit M.A."/>
        </authorList>
    </citation>
    <scope>NUCLEOTIDE SEQUENCE</scope>
    <source>
        <strain evidence="1">NCAIM Y.01608</strain>
    </source>
</reference>
<dbReference type="EMBL" id="JAEUBD010000983">
    <property type="protein sequence ID" value="KAH3670055.1"/>
    <property type="molecule type" value="Genomic_DNA"/>
</dbReference>